<accession>A0ABS8EGW7</accession>
<comment type="caution">
    <text evidence="3">The sequence shown here is derived from an EMBL/GenBank/DDBJ whole genome shotgun (WGS) entry which is preliminary data.</text>
</comment>
<protein>
    <submittedName>
        <fullName evidence="3">DUF4097 domain-containing protein</fullName>
    </submittedName>
</protein>
<evidence type="ECO:0000313" key="3">
    <source>
        <dbReference type="EMBL" id="MCC0100078.1"/>
    </source>
</evidence>
<evidence type="ECO:0000313" key="4">
    <source>
        <dbReference type="Proteomes" id="UP001520654"/>
    </source>
</evidence>
<dbReference type="InterPro" id="IPR025164">
    <property type="entry name" value="Toastrack_DUF4097"/>
</dbReference>
<sequence length="223" mass="22513">MQKFETTGPVAVVLDVAAGRVQLIAADRGDVVVEVRPVDVSKGRDVKAAEETAVDFAGGVLRIASAAAKRQVLGASGSVEVTVRVPAGSRVEARTAAVEFRGVGRLGEVVFEGAQGAVRLDETASVRLAVQAGDVWVGRLAGDAEIGTQKGDLRVDEAVGGSVVLRTGSGDISVGAARGVSASLDAGTSYGRISNSLHNTGGASAALNIRATTAHGDITARSL</sequence>
<reference evidence="3 4" key="1">
    <citation type="submission" date="2021-08" db="EMBL/GenBank/DDBJ databases">
        <title>Genomic Architecture of Streptomyces flavotricini NGL1 and Streptomyces erythrochromogenes HMS4 With Differential Plant Beneficial attributes and laccase production capabilities.</title>
        <authorList>
            <person name="Salwan R."/>
            <person name="Kaur R."/>
            <person name="Sharma V."/>
        </authorList>
    </citation>
    <scope>NUCLEOTIDE SEQUENCE [LARGE SCALE GENOMIC DNA]</scope>
    <source>
        <strain evidence="3 4">NGL1</strain>
    </source>
</reference>
<dbReference type="EMBL" id="JAINUL010000001">
    <property type="protein sequence ID" value="MCC0100078.1"/>
    <property type="molecule type" value="Genomic_DNA"/>
</dbReference>
<proteinExistence type="predicted"/>
<keyword evidence="4" id="KW-1185">Reference proteome</keyword>
<name>A0ABS8EGW7_9ACTN</name>
<dbReference type="EMBL" id="JAINUL010000001">
    <property type="protein sequence ID" value="MCC0100075.1"/>
    <property type="molecule type" value="Genomic_DNA"/>
</dbReference>
<organism evidence="3 4">
    <name type="scientific">Streptomyces flavotricini</name>
    <dbReference type="NCBI Taxonomy" id="66888"/>
    <lineage>
        <taxon>Bacteria</taxon>
        <taxon>Bacillati</taxon>
        <taxon>Actinomycetota</taxon>
        <taxon>Actinomycetes</taxon>
        <taxon>Kitasatosporales</taxon>
        <taxon>Streptomycetaceae</taxon>
        <taxon>Streptomyces</taxon>
    </lineage>
</organism>
<evidence type="ECO:0000259" key="1">
    <source>
        <dbReference type="Pfam" id="PF13349"/>
    </source>
</evidence>
<evidence type="ECO:0000313" key="2">
    <source>
        <dbReference type="EMBL" id="MCC0100075.1"/>
    </source>
</evidence>
<dbReference type="RefSeq" id="WP_229343294.1">
    <property type="nucleotide sequence ID" value="NZ_JAINUL010000001.1"/>
</dbReference>
<gene>
    <name evidence="2" type="ORF">K7B10_35890</name>
    <name evidence="3" type="ORF">K7B10_35905</name>
</gene>
<feature type="domain" description="DUF4097" evidence="1">
    <location>
        <begin position="75"/>
        <end position="219"/>
    </location>
</feature>
<dbReference type="Proteomes" id="UP001520654">
    <property type="component" value="Unassembled WGS sequence"/>
</dbReference>
<dbReference type="Pfam" id="PF13349">
    <property type="entry name" value="DUF4097"/>
    <property type="match status" value="1"/>
</dbReference>